<evidence type="ECO:0000256" key="1">
    <source>
        <dbReference type="ARBA" id="ARBA00005005"/>
    </source>
</evidence>
<dbReference type="EMBL" id="CP012159">
    <property type="protein sequence ID" value="AKT43971.1"/>
    <property type="molecule type" value="Genomic_DNA"/>
</dbReference>
<dbReference type="RefSeq" id="WP_050435367.1">
    <property type="nucleotide sequence ID" value="NZ_CP012159.1"/>
</dbReference>
<dbReference type="PANTHER" id="PTHR48075">
    <property type="entry name" value="3-HYDROXYACYL-COA DEHYDROGENASE FAMILY PROTEIN"/>
    <property type="match status" value="1"/>
</dbReference>
<dbReference type="Gene3D" id="3.90.226.10">
    <property type="entry name" value="2-enoyl-CoA Hydratase, Chain A, domain 1"/>
    <property type="match status" value="1"/>
</dbReference>
<keyword evidence="5" id="KW-0520">NAD</keyword>
<evidence type="ECO:0000256" key="7">
    <source>
        <dbReference type="ARBA" id="ARBA00049556"/>
    </source>
</evidence>
<dbReference type="PATRIC" id="fig|52.7.peg.9025"/>
<evidence type="ECO:0000259" key="9">
    <source>
        <dbReference type="Pfam" id="PF02737"/>
    </source>
</evidence>
<organism evidence="10 11">
    <name type="scientific">Chondromyces crocatus</name>
    <dbReference type="NCBI Taxonomy" id="52"/>
    <lineage>
        <taxon>Bacteria</taxon>
        <taxon>Pseudomonadati</taxon>
        <taxon>Myxococcota</taxon>
        <taxon>Polyangia</taxon>
        <taxon>Polyangiales</taxon>
        <taxon>Polyangiaceae</taxon>
        <taxon>Chondromyces</taxon>
    </lineage>
</organism>
<feature type="domain" description="3-hydroxyacyl-CoA dehydrogenase NAD binding" evidence="9">
    <location>
        <begin position="8"/>
        <end position="198"/>
    </location>
</feature>
<dbReference type="SUPFAM" id="SSF51735">
    <property type="entry name" value="NAD(P)-binding Rossmann-fold domains"/>
    <property type="match status" value="1"/>
</dbReference>
<evidence type="ECO:0000256" key="6">
    <source>
        <dbReference type="ARBA" id="ARBA00023098"/>
    </source>
</evidence>
<evidence type="ECO:0000256" key="4">
    <source>
        <dbReference type="ARBA" id="ARBA00023002"/>
    </source>
</evidence>
<evidence type="ECO:0000256" key="3">
    <source>
        <dbReference type="ARBA" id="ARBA00022963"/>
    </source>
</evidence>
<evidence type="ECO:0000256" key="2">
    <source>
        <dbReference type="ARBA" id="ARBA00022832"/>
    </source>
</evidence>
<protein>
    <submittedName>
        <fullName evidence="10">3-hydroxyacyl-CoA dehydrogenase</fullName>
    </submittedName>
</protein>
<evidence type="ECO:0000313" key="10">
    <source>
        <dbReference type="EMBL" id="AKT43971.1"/>
    </source>
</evidence>
<keyword evidence="11" id="KW-1185">Reference proteome</keyword>
<keyword evidence="6" id="KW-0443">Lipid metabolism</keyword>
<dbReference type="STRING" id="52.CMC5_082090"/>
<dbReference type="Pfam" id="PF00725">
    <property type="entry name" value="3HCDH"/>
    <property type="match status" value="1"/>
</dbReference>
<accession>A0A0K1ESY1</accession>
<evidence type="ECO:0000259" key="8">
    <source>
        <dbReference type="Pfam" id="PF00725"/>
    </source>
</evidence>
<dbReference type="UniPathway" id="UPA00659"/>
<dbReference type="GO" id="GO:0003857">
    <property type="term" value="F:(3S)-3-hydroxyacyl-CoA dehydrogenase (NAD+) activity"/>
    <property type="evidence" value="ECO:0007669"/>
    <property type="project" value="UniProtKB-EC"/>
</dbReference>
<dbReference type="Pfam" id="PF00378">
    <property type="entry name" value="ECH_1"/>
    <property type="match status" value="1"/>
</dbReference>
<evidence type="ECO:0000256" key="5">
    <source>
        <dbReference type="ARBA" id="ARBA00023027"/>
    </source>
</evidence>
<name>A0A0K1ESY1_CHOCO</name>
<sequence>MTKPIRRAGVIGAGVMGSGIAAHLANAGVEVVLLDIVPPNLNDSEKSDPAARSRFAIGGLEKAVKARPAAFFHPSFAKLVRTGNTEDHLGELAGCDLIIEAIIEQIEPKRALFAKLEEVARPDAIIASNTSGLRIESMMEGRSEAFRKRFLVMHFFNPVRYMKLLELVTGPDTDPATVERVQRFGEDALGKGIVFGKDTPNFIANRIGAHAMMTTIHLMLEEGLAPEDVDAITGVAMAHPKSASFRTADMVGLDTFAHVADNCHSSLKDDEDRGVFEVPAYIRTMVERKLLGNKTRAGFYRKGKGGEVDTFDPKTLEYRGRGGDPEVRKAVKAIEQIEDPAARVRALVADQGKAGRFAWKVLSRSLAYSARRLGEIADDVVAIDDGLRWGYNWDLGPFQTWDALGFEQTVDRMEKDGIALPASIKRMREQGAKGFYAADADKKPADFDAFLAKNAGTRTNYSAEGAIYDVLAGKPRARAIDPRTAPLAWVRRGDAPVLKNDGAEAWDLGDGVLGVTFKSKANSIDADVINLLGQAADKAETSFRAMLVTNQGDHFCVGANLFMIAMAATNKDWENIRATVKAYQDATQRLKYASVPVVVAPYGMTLGGGLELSFAGASIQAAAETYAGLVEVGVGLIPGGAGTLNMLWRAFEGIPEGAQVNTLELTAQVFKNIALAKVATSADEAKALGYFRKTDGVSFDRARHLAEAKGRAIGLAASGYHAPAPRAYKLAGESGIATLAMMVDTLVAGGYATEHDATIARKLAVVLCGGKGGAAREVTETELLELERDAFVSLCGEEKSLERIKHMLMTNKPLRN</sequence>
<dbReference type="InterPro" id="IPR008927">
    <property type="entry name" value="6-PGluconate_DH-like_C_sf"/>
</dbReference>
<keyword evidence="3" id="KW-0442">Lipid degradation</keyword>
<dbReference type="AlphaFoldDB" id="A0A0K1ESY1"/>
<dbReference type="Gene3D" id="1.10.1040.50">
    <property type="match status" value="1"/>
</dbReference>
<dbReference type="InterPro" id="IPR006108">
    <property type="entry name" value="3HC_DH_C"/>
</dbReference>
<comment type="pathway">
    <text evidence="1">Lipid metabolism; fatty acid beta-oxidation.</text>
</comment>
<dbReference type="KEGG" id="ccro:CMC5_082090"/>
<dbReference type="PANTHER" id="PTHR48075:SF7">
    <property type="entry name" value="3-HYDROXYACYL-COA DEHYDROGENASE-RELATED"/>
    <property type="match status" value="1"/>
</dbReference>
<gene>
    <name evidence="10" type="ORF">CMC5_082090</name>
</gene>
<dbReference type="SUPFAM" id="SSF48179">
    <property type="entry name" value="6-phosphogluconate dehydrogenase C-terminal domain-like"/>
    <property type="match status" value="2"/>
</dbReference>
<dbReference type="Gene3D" id="3.40.50.720">
    <property type="entry name" value="NAD(P)-binding Rossmann-like Domain"/>
    <property type="match status" value="1"/>
</dbReference>
<dbReference type="InterPro" id="IPR036291">
    <property type="entry name" value="NAD(P)-bd_dom_sf"/>
</dbReference>
<feature type="domain" description="3-hydroxyacyl-CoA dehydrogenase C-terminal" evidence="8">
    <location>
        <begin position="202"/>
        <end position="301"/>
    </location>
</feature>
<dbReference type="Pfam" id="PF02737">
    <property type="entry name" value="3HCDH_N"/>
    <property type="match status" value="1"/>
</dbReference>
<dbReference type="GO" id="GO:0006635">
    <property type="term" value="P:fatty acid beta-oxidation"/>
    <property type="evidence" value="ECO:0007669"/>
    <property type="project" value="UniProtKB-UniPathway"/>
</dbReference>
<evidence type="ECO:0000313" key="11">
    <source>
        <dbReference type="Proteomes" id="UP000067626"/>
    </source>
</evidence>
<comment type="catalytic activity">
    <reaction evidence="7">
        <text>a (3S)-3-hydroxyacyl-CoA + NAD(+) = a 3-oxoacyl-CoA + NADH + H(+)</text>
        <dbReference type="Rhea" id="RHEA:22432"/>
        <dbReference type="ChEBI" id="CHEBI:15378"/>
        <dbReference type="ChEBI" id="CHEBI:57318"/>
        <dbReference type="ChEBI" id="CHEBI:57540"/>
        <dbReference type="ChEBI" id="CHEBI:57945"/>
        <dbReference type="ChEBI" id="CHEBI:90726"/>
        <dbReference type="EC" id="1.1.1.35"/>
    </reaction>
</comment>
<dbReference type="SUPFAM" id="SSF52096">
    <property type="entry name" value="ClpP/crotonase"/>
    <property type="match status" value="1"/>
</dbReference>
<dbReference type="OrthoDB" id="5389341at2"/>
<proteinExistence type="predicted"/>
<dbReference type="InterPro" id="IPR029045">
    <property type="entry name" value="ClpP/crotonase-like_dom_sf"/>
</dbReference>
<dbReference type="GO" id="GO:0070403">
    <property type="term" value="F:NAD+ binding"/>
    <property type="evidence" value="ECO:0007669"/>
    <property type="project" value="InterPro"/>
</dbReference>
<reference evidence="10 11" key="1">
    <citation type="submission" date="2015-07" db="EMBL/GenBank/DDBJ databases">
        <title>Genome analysis of myxobacterium Chondromyces crocatus Cm c5 reveals a high potential for natural compound synthesis and the genetic basis for the loss of fruiting body formation.</title>
        <authorList>
            <person name="Zaburannyi N."/>
            <person name="Bunk B."/>
            <person name="Maier J."/>
            <person name="Overmann J."/>
            <person name="Mueller R."/>
        </authorList>
    </citation>
    <scope>NUCLEOTIDE SEQUENCE [LARGE SCALE GENOMIC DNA]</scope>
    <source>
        <strain evidence="10 11">Cm c5</strain>
    </source>
</reference>
<dbReference type="CDD" id="cd06558">
    <property type="entry name" value="crotonase-like"/>
    <property type="match status" value="1"/>
</dbReference>
<dbReference type="InterPro" id="IPR001753">
    <property type="entry name" value="Enoyl-CoA_hydra/iso"/>
</dbReference>
<keyword evidence="2" id="KW-0276">Fatty acid metabolism</keyword>
<keyword evidence="4" id="KW-0560">Oxidoreductase</keyword>
<dbReference type="InterPro" id="IPR006176">
    <property type="entry name" value="3-OHacyl-CoA_DH_NAD-bd"/>
</dbReference>
<dbReference type="Proteomes" id="UP000067626">
    <property type="component" value="Chromosome"/>
</dbReference>